<dbReference type="Pfam" id="PF01844">
    <property type="entry name" value="HNH"/>
    <property type="match status" value="1"/>
</dbReference>
<dbReference type="CDD" id="cd00085">
    <property type="entry name" value="HNHc"/>
    <property type="match status" value="1"/>
</dbReference>
<evidence type="ECO:0000313" key="3">
    <source>
        <dbReference type="Proteomes" id="UP000230495"/>
    </source>
</evidence>
<dbReference type="Gene3D" id="1.10.30.50">
    <property type="match status" value="1"/>
</dbReference>
<organism evidence="2">
    <name type="scientific">Enterobacter kobei</name>
    <dbReference type="NCBI Taxonomy" id="208224"/>
    <lineage>
        <taxon>Bacteria</taxon>
        <taxon>Pseudomonadati</taxon>
        <taxon>Pseudomonadota</taxon>
        <taxon>Gammaproteobacteria</taxon>
        <taxon>Enterobacterales</taxon>
        <taxon>Enterobacteriaceae</taxon>
        <taxon>Enterobacter</taxon>
        <taxon>Enterobacter cloacae complex</taxon>
    </lineage>
</organism>
<dbReference type="EMBL" id="NEEU01000038">
    <property type="protein sequence ID" value="PJD66282.1"/>
    <property type="molecule type" value="Genomic_DNA"/>
</dbReference>
<dbReference type="GO" id="GO:0008270">
    <property type="term" value="F:zinc ion binding"/>
    <property type="evidence" value="ECO:0007669"/>
    <property type="project" value="InterPro"/>
</dbReference>
<reference evidence="2 3" key="1">
    <citation type="journal article" date="2017" name="J. Antimicrob. Chemother.">
        <title>Characterization of the population structure, drug resistance mechanisms and plasmids of the community-associated Enterobacter cloacae complex in China.</title>
        <authorList>
            <person name="Zhou K."/>
            <person name="Yu W."/>
            <person name="Cao X."/>
            <person name="Shen P."/>
            <person name="Lu H."/>
            <person name="Luo Q."/>
            <person name="Rossen J.W.A."/>
            <person name="Xiao Y."/>
        </authorList>
    </citation>
    <scope>NUCLEOTIDE SEQUENCE [LARGE SCALE GENOMIC DNA]</scope>
    <source>
        <strain evidence="2">ECC1097</strain>
    </source>
</reference>
<dbReference type="GO" id="GO:0003676">
    <property type="term" value="F:nucleic acid binding"/>
    <property type="evidence" value="ECO:0007669"/>
    <property type="project" value="InterPro"/>
</dbReference>
<evidence type="ECO:0000259" key="1">
    <source>
        <dbReference type="SMART" id="SM00507"/>
    </source>
</evidence>
<dbReference type="InterPro" id="IPR002711">
    <property type="entry name" value="HNH"/>
</dbReference>
<dbReference type="SMART" id="SM00507">
    <property type="entry name" value="HNHc"/>
    <property type="match status" value="1"/>
</dbReference>
<dbReference type="AlphaFoldDB" id="A0A2J0PCJ0"/>
<gene>
    <name evidence="2" type="ORF">B9Q37_25485</name>
</gene>
<dbReference type="PANTHER" id="PTHR33877:SF2">
    <property type="entry name" value="OS07G0170200 PROTEIN"/>
    <property type="match status" value="1"/>
</dbReference>
<dbReference type="PANTHER" id="PTHR33877">
    <property type="entry name" value="SLL1193 PROTEIN"/>
    <property type="match status" value="1"/>
</dbReference>
<feature type="domain" description="HNH nuclease" evidence="1">
    <location>
        <begin position="59"/>
        <end position="111"/>
    </location>
</feature>
<comment type="caution">
    <text evidence="2">The sequence shown here is derived from an EMBL/GenBank/DDBJ whole genome shotgun (WGS) entry which is preliminary data.</text>
</comment>
<dbReference type="InterPro" id="IPR052892">
    <property type="entry name" value="NA-targeting_endonuclease"/>
</dbReference>
<protein>
    <recommendedName>
        <fullName evidence="1">HNH nuclease domain-containing protein</fullName>
    </recommendedName>
</protein>
<proteinExistence type="predicted"/>
<dbReference type="InterPro" id="IPR003615">
    <property type="entry name" value="HNH_nuc"/>
</dbReference>
<accession>A0A2J0PCJ0</accession>
<evidence type="ECO:0000313" key="2">
    <source>
        <dbReference type="EMBL" id="PJD66282.1"/>
    </source>
</evidence>
<sequence length="142" mass="16131">MNACSLSGSSNNILRRSRRRKMRDYGKVPSEFWLDQNGNKWKVPTIKGRLKMRVPCHRALREFVLWRDGFKCRHCGSQDRIKLVADHIVSRRNGGAHHPDNMQCLCDSCNARKASLVDAKFQPKPDVSEVICADGGLIDGTH</sequence>
<dbReference type="Proteomes" id="UP000230495">
    <property type="component" value="Unassembled WGS sequence"/>
</dbReference>
<dbReference type="GO" id="GO:0004519">
    <property type="term" value="F:endonuclease activity"/>
    <property type="evidence" value="ECO:0007669"/>
    <property type="project" value="InterPro"/>
</dbReference>
<name>A0A2J0PCJ0_9ENTR</name>